<evidence type="ECO:0000313" key="2">
    <source>
        <dbReference type="EMBL" id="MDC8770265.1"/>
    </source>
</evidence>
<evidence type="ECO:0000256" key="1">
    <source>
        <dbReference type="SAM" id="Phobius"/>
    </source>
</evidence>
<gene>
    <name evidence="2" type="ORF">PRZ03_01690</name>
</gene>
<dbReference type="Pfam" id="PF09980">
    <property type="entry name" value="DUF2214"/>
    <property type="match status" value="1"/>
</dbReference>
<proteinExistence type="predicted"/>
<dbReference type="RefSeq" id="WP_273598732.1">
    <property type="nucleotide sequence ID" value="NZ_JAQQXT010000001.1"/>
</dbReference>
<feature type="transmembrane region" description="Helical" evidence="1">
    <location>
        <begin position="78"/>
        <end position="95"/>
    </location>
</feature>
<protein>
    <submittedName>
        <fullName evidence="2">DUF2214 family protein</fullName>
    </submittedName>
</protein>
<evidence type="ECO:0000313" key="3">
    <source>
        <dbReference type="Proteomes" id="UP001221189"/>
    </source>
</evidence>
<organism evidence="2 3">
    <name type="scientific">Roseateles albus</name>
    <dbReference type="NCBI Taxonomy" id="2987525"/>
    <lineage>
        <taxon>Bacteria</taxon>
        <taxon>Pseudomonadati</taxon>
        <taxon>Pseudomonadota</taxon>
        <taxon>Betaproteobacteria</taxon>
        <taxon>Burkholderiales</taxon>
        <taxon>Sphaerotilaceae</taxon>
        <taxon>Roseateles</taxon>
    </lineage>
</organism>
<accession>A0ABT5KBA5</accession>
<feature type="transmembrane region" description="Helical" evidence="1">
    <location>
        <begin position="48"/>
        <end position="66"/>
    </location>
</feature>
<feature type="transmembrane region" description="Helical" evidence="1">
    <location>
        <begin position="131"/>
        <end position="150"/>
    </location>
</feature>
<dbReference type="Proteomes" id="UP001221189">
    <property type="component" value="Unassembled WGS sequence"/>
</dbReference>
<name>A0ABT5KBA5_9BURK</name>
<keyword evidence="1" id="KW-0812">Transmembrane</keyword>
<keyword evidence="1" id="KW-1133">Transmembrane helix</keyword>
<comment type="caution">
    <text evidence="2">The sequence shown here is derived from an EMBL/GenBank/DDBJ whole genome shotgun (WGS) entry which is preliminary data.</text>
</comment>
<dbReference type="EMBL" id="JAQQXT010000001">
    <property type="protein sequence ID" value="MDC8770265.1"/>
    <property type="molecule type" value="Genomic_DNA"/>
</dbReference>
<keyword evidence="3" id="KW-1185">Reference proteome</keyword>
<keyword evidence="1" id="KW-0472">Membrane</keyword>
<reference evidence="2 3" key="1">
    <citation type="submission" date="2022-10" db="EMBL/GenBank/DDBJ databases">
        <title>Paucibacter sp. hw1 Genome sequencing.</title>
        <authorList>
            <person name="Park S."/>
        </authorList>
    </citation>
    <scope>NUCLEOTIDE SEQUENCE [LARGE SCALE GENOMIC DNA]</scope>
    <source>
        <strain evidence="3">hw1</strain>
    </source>
</reference>
<dbReference type="InterPro" id="IPR018706">
    <property type="entry name" value="DUF2214_membrane"/>
</dbReference>
<sequence>MNLEAILAYLHIAAILSVVVFISSQAALCRVEWLNAAVVRRLVVLDKIYLTAGALVLASGLARTIWGIKSATWYAGQPLWWAKLGLMLLILLLSVKPSLAFRRWLGQLNHQGALPLEGEIKAVRAQIMRTAHLLLLIPAAGVMLARGLGIS</sequence>
<feature type="transmembrane region" description="Helical" evidence="1">
    <location>
        <begin position="6"/>
        <end position="28"/>
    </location>
</feature>